<protein>
    <submittedName>
        <fullName evidence="1">Uncharacterized protein</fullName>
    </submittedName>
</protein>
<organism evidence="1">
    <name type="scientific">Arundo donax</name>
    <name type="common">Giant reed</name>
    <name type="synonym">Donax arundinaceus</name>
    <dbReference type="NCBI Taxonomy" id="35708"/>
    <lineage>
        <taxon>Eukaryota</taxon>
        <taxon>Viridiplantae</taxon>
        <taxon>Streptophyta</taxon>
        <taxon>Embryophyta</taxon>
        <taxon>Tracheophyta</taxon>
        <taxon>Spermatophyta</taxon>
        <taxon>Magnoliopsida</taxon>
        <taxon>Liliopsida</taxon>
        <taxon>Poales</taxon>
        <taxon>Poaceae</taxon>
        <taxon>PACMAD clade</taxon>
        <taxon>Arundinoideae</taxon>
        <taxon>Arundineae</taxon>
        <taxon>Arundo</taxon>
    </lineage>
</organism>
<dbReference type="AlphaFoldDB" id="A0A0A9GK90"/>
<dbReference type="EMBL" id="GBRH01174057">
    <property type="protein sequence ID" value="JAE23839.1"/>
    <property type="molecule type" value="Transcribed_RNA"/>
</dbReference>
<name>A0A0A9GK90_ARUDO</name>
<evidence type="ECO:0000313" key="1">
    <source>
        <dbReference type="EMBL" id="JAE23839.1"/>
    </source>
</evidence>
<accession>A0A0A9GK90</accession>
<reference evidence="1" key="2">
    <citation type="journal article" date="2015" name="Data Brief">
        <title>Shoot transcriptome of the giant reed, Arundo donax.</title>
        <authorList>
            <person name="Barrero R.A."/>
            <person name="Guerrero F.D."/>
            <person name="Moolhuijzen P."/>
            <person name="Goolsby J.A."/>
            <person name="Tidwell J."/>
            <person name="Bellgard S.E."/>
            <person name="Bellgard M.I."/>
        </authorList>
    </citation>
    <scope>NUCLEOTIDE SEQUENCE</scope>
    <source>
        <tissue evidence="1">Shoot tissue taken approximately 20 cm above the soil surface</tissue>
    </source>
</reference>
<sequence length="22" mass="2539">MVAIYYKNLRAETFTSTDNITS</sequence>
<proteinExistence type="predicted"/>
<reference evidence="1" key="1">
    <citation type="submission" date="2014-09" db="EMBL/GenBank/DDBJ databases">
        <authorList>
            <person name="Magalhaes I.L.F."/>
            <person name="Oliveira U."/>
            <person name="Santos F.R."/>
            <person name="Vidigal T.H.D.A."/>
            <person name="Brescovit A.D."/>
            <person name="Santos A.J."/>
        </authorList>
    </citation>
    <scope>NUCLEOTIDE SEQUENCE</scope>
    <source>
        <tissue evidence="1">Shoot tissue taken approximately 20 cm above the soil surface</tissue>
    </source>
</reference>